<sequence>MRAAVRNGWWAGPLRTVVLPLAVAVFTVAGTFRAAQIQPFARPLDAPAVALLLVGAAALVLRRRYPAVVLGVAACAAWVYLALDYPYGPVFLAGLVAMCSAVVSGHRRSAYAVTGVAFAGLLVLHLVRFPDQPLPLFGAGGWLSSLAIVVAVCEWWRARRERLAQERLAQEEAERRRGSEERLRIARDLHDSLGHHVSLINVQAGVALHLMDDDPEQARSALAAIKKSSGELLREMRATLGVLRGVDEGPPRAPVAGIARLDDLLAENRSAGLPVELEVVGARRELPPSVDQAAYRIVQESLTNARKHAGPAGAHVRLCYADDGLTVRVDDDGRGTAAPAESSGGSGLPGMRERAGALGGTLTAGPQAGGGFRVEARLPTPAASPALEHGEPSISPRRV</sequence>
<dbReference type="Gene3D" id="3.30.565.10">
    <property type="entry name" value="Histidine kinase-like ATPase, C-terminal domain"/>
    <property type="match status" value="1"/>
</dbReference>
<keyword evidence="3" id="KW-0597">Phosphoprotein</keyword>
<keyword evidence="6 12" id="KW-0418">Kinase</keyword>
<dbReference type="EMBL" id="BAABJO010000024">
    <property type="protein sequence ID" value="GAA5131711.1"/>
    <property type="molecule type" value="Genomic_DNA"/>
</dbReference>
<dbReference type="Pfam" id="PF07730">
    <property type="entry name" value="HisKA_3"/>
    <property type="match status" value="1"/>
</dbReference>
<evidence type="ECO:0000256" key="8">
    <source>
        <dbReference type="ARBA" id="ARBA00023012"/>
    </source>
</evidence>
<evidence type="ECO:0000256" key="3">
    <source>
        <dbReference type="ARBA" id="ARBA00022553"/>
    </source>
</evidence>
<keyword evidence="4" id="KW-0808">Transferase</keyword>
<evidence type="ECO:0000256" key="1">
    <source>
        <dbReference type="ARBA" id="ARBA00000085"/>
    </source>
</evidence>
<comment type="caution">
    <text evidence="12">The sequence shown here is derived from an EMBL/GenBank/DDBJ whole genome shotgun (WGS) entry which is preliminary data.</text>
</comment>
<protein>
    <recommendedName>
        <fullName evidence="2">histidine kinase</fullName>
        <ecNumber evidence="2">2.7.13.3</ecNumber>
    </recommendedName>
</protein>
<name>A0ABP9NSI0_9PSEU</name>
<keyword evidence="8" id="KW-0902">Two-component regulatory system</keyword>
<feature type="transmembrane region" description="Helical" evidence="10">
    <location>
        <begin position="139"/>
        <end position="158"/>
    </location>
</feature>
<dbReference type="SUPFAM" id="SSF55874">
    <property type="entry name" value="ATPase domain of HSP90 chaperone/DNA topoisomerase II/histidine kinase"/>
    <property type="match status" value="1"/>
</dbReference>
<proteinExistence type="predicted"/>
<evidence type="ECO:0000256" key="9">
    <source>
        <dbReference type="SAM" id="MobiDB-lite"/>
    </source>
</evidence>
<organism evidence="12 13">
    <name type="scientific">Pseudonocardia adelaidensis</name>
    <dbReference type="NCBI Taxonomy" id="648754"/>
    <lineage>
        <taxon>Bacteria</taxon>
        <taxon>Bacillati</taxon>
        <taxon>Actinomycetota</taxon>
        <taxon>Actinomycetes</taxon>
        <taxon>Pseudonocardiales</taxon>
        <taxon>Pseudonocardiaceae</taxon>
        <taxon>Pseudonocardia</taxon>
    </lineage>
</organism>
<dbReference type="RefSeq" id="WP_345608636.1">
    <property type="nucleotide sequence ID" value="NZ_BAABJO010000024.1"/>
</dbReference>
<keyword evidence="5" id="KW-0547">Nucleotide-binding</keyword>
<dbReference type="InterPro" id="IPR036890">
    <property type="entry name" value="HATPase_C_sf"/>
</dbReference>
<evidence type="ECO:0000256" key="2">
    <source>
        <dbReference type="ARBA" id="ARBA00012438"/>
    </source>
</evidence>
<dbReference type="SMART" id="SM00387">
    <property type="entry name" value="HATPase_c"/>
    <property type="match status" value="1"/>
</dbReference>
<keyword evidence="10" id="KW-0472">Membrane</keyword>
<accession>A0ABP9NSI0</accession>
<evidence type="ECO:0000313" key="13">
    <source>
        <dbReference type="Proteomes" id="UP001500804"/>
    </source>
</evidence>
<feature type="region of interest" description="Disordered" evidence="9">
    <location>
        <begin position="330"/>
        <end position="399"/>
    </location>
</feature>
<dbReference type="Pfam" id="PF02518">
    <property type="entry name" value="HATPase_c"/>
    <property type="match status" value="1"/>
</dbReference>
<evidence type="ECO:0000259" key="11">
    <source>
        <dbReference type="SMART" id="SM00387"/>
    </source>
</evidence>
<dbReference type="PANTHER" id="PTHR24421:SF10">
    <property type="entry name" value="NITRATE_NITRITE SENSOR PROTEIN NARQ"/>
    <property type="match status" value="1"/>
</dbReference>
<dbReference type="InterPro" id="IPR050482">
    <property type="entry name" value="Sensor_HK_TwoCompSys"/>
</dbReference>
<keyword evidence="13" id="KW-1185">Reference proteome</keyword>
<dbReference type="InterPro" id="IPR003594">
    <property type="entry name" value="HATPase_dom"/>
</dbReference>
<feature type="transmembrane region" description="Helical" evidence="10">
    <location>
        <begin position="65"/>
        <end position="81"/>
    </location>
</feature>
<feature type="transmembrane region" description="Helical" evidence="10">
    <location>
        <begin position="44"/>
        <end position="60"/>
    </location>
</feature>
<evidence type="ECO:0000256" key="6">
    <source>
        <dbReference type="ARBA" id="ARBA00022777"/>
    </source>
</evidence>
<dbReference type="EC" id="2.7.13.3" evidence="2"/>
<dbReference type="PANTHER" id="PTHR24421">
    <property type="entry name" value="NITRATE/NITRITE SENSOR PROTEIN NARX-RELATED"/>
    <property type="match status" value="1"/>
</dbReference>
<comment type="catalytic activity">
    <reaction evidence="1">
        <text>ATP + protein L-histidine = ADP + protein N-phospho-L-histidine.</text>
        <dbReference type="EC" id="2.7.13.3"/>
    </reaction>
</comment>
<keyword evidence="10" id="KW-1133">Transmembrane helix</keyword>
<keyword evidence="7" id="KW-0067">ATP-binding</keyword>
<evidence type="ECO:0000256" key="10">
    <source>
        <dbReference type="SAM" id="Phobius"/>
    </source>
</evidence>
<keyword evidence="10" id="KW-0812">Transmembrane</keyword>
<dbReference type="Proteomes" id="UP001500804">
    <property type="component" value="Unassembled WGS sequence"/>
</dbReference>
<gene>
    <name evidence="12" type="ORF">GCM10023320_55350</name>
</gene>
<dbReference type="Gene3D" id="1.20.5.1930">
    <property type="match status" value="1"/>
</dbReference>
<evidence type="ECO:0000256" key="7">
    <source>
        <dbReference type="ARBA" id="ARBA00022840"/>
    </source>
</evidence>
<evidence type="ECO:0000313" key="12">
    <source>
        <dbReference type="EMBL" id="GAA5131711.1"/>
    </source>
</evidence>
<feature type="transmembrane region" description="Helical" evidence="10">
    <location>
        <begin position="110"/>
        <end position="127"/>
    </location>
</feature>
<reference evidence="13" key="1">
    <citation type="journal article" date="2019" name="Int. J. Syst. Evol. Microbiol.">
        <title>The Global Catalogue of Microorganisms (GCM) 10K type strain sequencing project: providing services to taxonomists for standard genome sequencing and annotation.</title>
        <authorList>
            <consortium name="The Broad Institute Genomics Platform"/>
            <consortium name="The Broad Institute Genome Sequencing Center for Infectious Disease"/>
            <person name="Wu L."/>
            <person name="Ma J."/>
        </authorList>
    </citation>
    <scope>NUCLEOTIDE SEQUENCE [LARGE SCALE GENOMIC DNA]</scope>
    <source>
        <strain evidence="13">JCM 18302</strain>
    </source>
</reference>
<feature type="domain" description="Histidine kinase/HSP90-like ATPase" evidence="11">
    <location>
        <begin position="289"/>
        <end position="382"/>
    </location>
</feature>
<evidence type="ECO:0000256" key="4">
    <source>
        <dbReference type="ARBA" id="ARBA00022679"/>
    </source>
</evidence>
<dbReference type="GO" id="GO:0016301">
    <property type="term" value="F:kinase activity"/>
    <property type="evidence" value="ECO:0007669"/>
    <property type="project" value="UniProtKB-KW"/>
</dbReference>
<dbReference type="CDD" id="cd16917">
    <property type="entry name" value="HATPase_UhpB-NarQ-NarX-like"/>
    <property type="match status" value="1"/>
</dbReference>
<dbReference type="InterPro" id="IPR011712">
    <property type="entry name" value="Sig_transdc_His_kin_sub3_dim/P"/>
</dbReference>
<evidence type="ECO:0000256" key="5">
    <source>
        <dbReference type="ARBA" id="ARBA00022741"/>
    </source>
</evidence>